<name>A0AA39GEX3_SARSR</name>
<keyword evidence="4" id="KW-0464">Manganese</keyword>
<dbReference type="PANTHER" id="PTHR12112:SF39">
    <property type="entry name" value="EG:152A3.5 PROTEIN (FBGN0003116_PN PROTEIN)"/>
    <property type="match status" value="1"/>
</dbReference>
<dbReference type="Gene3D" id="3.10.310.20">
    <property type="entry name" value="DHHA2 domain"/>
    <property type="match status" value="1"/>
</dbReference>
<evidence type="ECO:0000256" key="1">
    <source>
        <dbReference type="ARBA" id="ARBA00001936"/>
    </source>
</evidence>
<gene>
    <name evidence="6" type="ORF">NLU13_5899</name>
</gene>
<dbReference type="SMART" id="SM01131">
    <property type="entry name" value="DHHA2"/>
    <property type="match status" value="1"/>
</dbReference>
<dbReference type="Proteomes" id="UP001175261">
    <property type="component" value="Unassembled WGS sequence"/>
</dbReference>
<accession>A0AA39GEX3</accession>
<dbReference type="InterPro" id="IPR001667">
    <property type="entry name" value="DDH_dom"/>
</dbReference>
<comment type="caution">
    <text evidence="6">The sequence shown here is derived from an EMBL/GenBank/DDBJ whole genome shotgun (WGS) entry which is preliminary data.</text>
</comment>
<reference evidence="6" key="1">
    <citation type="submission" date="2022-10" db="EMBL/GenBank/DDBJ databases">
        <title>Determination and structural analysis of whole genome sequence of Sarocladium strictum F4-1.</title>
        <authorList>
            <person name="Hu L."/>
            <person name="Jiang Y."/>
        </authorList>
    </citation>
    <scope>NUCLEOTIDE SEQUENCE</scope>
    <source>
        <strain evidence="6">F4-1</strain>
    </source>
</reference>
<dbReference type="AlphaFoldDB" id="A0AA39GEX3"/>
<evidence type="ECO:0000313" key="6">
    <source>
        <dbReference type="EMBL" id="KAK0386062.1"/>
    </source>
</evidence>
<comment type="cofactor">
    <cofactor evidence="1">
        <name>Mn(2+)</name>
        <dbReference type="ChEBI" id="CHEBI:29035"/>
    </cofactor>
</comment>
<dbReference type="PANTHER" id="PTHR12112">
    <property type="entry name" value="BNIP - RELATED"/>
    <property type="match status" value="1"/>
</dbReference>
<dbReference type="InterPro" id="IPR038222">
    <property type="entry name" value="DHHA2_dom_sf"/>
</dbReference>
<protein>
    <recommendedName>
        <fullName evidence="5">DHHA2 domain-containing protein</fullName>
    </recommendedName>
</protein>
<organism evidence="6 7">
    <name type="scientific">Sarocladium strictum</name>
    <name type="common">Black bundle disease fungus</name>
    <name type="synonym">Acremonium strictum</name>
    <dbReference type="NCBI Taxonomy" id="5046"/>
    <lineage>
        <taxon>Eukaryota</taxon>
        <taxon>Fungi</taxon>
        <taxon>Dikarya</taxon>
        <taxon>Ascomycota</taxon>
        <taxon>Pezizomycotina</taxon>
        <taxon>Sordariomycetes</taxon>
        <taxon>Hypocreomycetidae</taxon>
        <taxon>Hypocreales</taxon>
        <taxon>Sarocladiaceae</taxon>
        <taxon>Sarocladium</taxon>
    </lineage>
</organism>
<dbReference type="Pfam" id="PF01368">
    <property type="entry name" value="DHH"/>
    <property type="match status" value="1"/>
</dbReference>
<dbReference type="InterPro" id="IPR004097">
    <property type="entry name" value="DHHA2"/>
</dbReference>
<dbReference type="GO" id="GO:0005737">
    <property type="term" value="C:cytoplasm"/>
    <property type="evidence" value="ECO:0007669"/>
    <property type="project" value="InterPro"/>
</dbReference>
<dbReference type="GO" id="GO:0004309">
    <property type="term" value="F:exopolyphosphatase activity"/>
    <property type="evidence" value="ECO:0007669"/>
    <property type="project" value="TreeGrafter"/>
</dbReference>
<keyword evidence="2" id="KW-0479">Metal-binding</keyword>
<evidence type="ECO:0000313" key="7">
    <source>
        <dbReference type="Proteomes" id="UP001175261"/>
    </source>
</evidence>
<proteinExistence type="predicted"/>
<dbReference type="Pfam" id="PF02833">
    <property type="entry name" value="DHHA2"/>
    <property type="match status" value="1"/>
</dbReference>
<keyword evidence="3" id="KW-0378">Hydrolase</keyword>
<feature type="domain" description="DHHA2" evidence="5">
    <location>
        <begin position="238"/>
        <end position="390"/>
    </location>
</feature>
<keyword evidence="7" id="KW-1185">Reference proteome</keyword>
<dbReference type="SUPFAM" id="SSF64182">
    <property type="entry name" value="DHH phosphoesterases"/>
    <property type="match status" value="1"/>
</dbReference>
<sequence>MPPRASLQAFLATARAALKAAPQATSRAQPFTFVIGNESADLDSLCSAILLAYMRTHTPPHTLHIPVSNLPRDDLALRPEMAATLSHAGLALSDLLTLSELPDLQQLKSEWLLVDHNAPTGSLREQRGSHIIGCIDHHADEDFVASDAATRIIEQCGSCMSLVVRDSRAVWEDLASQDRESKDAAAEDEKLAKLALAPILIDTTNLTSEDKVRPQDTEAVRFLESMIQDKAFDRTRFFDAITEVKADISQLSFRDIFRKDYKEWYDNSLKLGISSVVQNLDYLISEVGNGKDDDFLDQLKQWAEERKLDIASVMTTSTDDKGQFQRELIFWGTTDQGSAVLARFADSSSGKLELETWSDGRLDSTARKAWKQKNLAASRKQVAPLLREAMKTV</sequence>
<evidence type="ECO:0000259" key="5">
    <source>
        <dbReference type="SMART" id="SM01131"/>
    </source>
</evidence>
<dbReference type="InterPro" id="IPR038763">
    <property type="entry name" value="DHH_sf"/>
</dbReference>
<dbReference type="Gene3D" id="3.90.1640.10">
    <property type="entry name" value="inorganic pyrophosphatase (n-terminal core)"/>
    <property type="match status" value="1"/>
</dbReference>
<evidence type="ECO:0000256" key="2">
    <source>
        <dbReference type="ARBA" id="ARBA00022723"/>
    </source>
</evidence>
<dbReference type="EMBL" id="JAPDFR010000005">
    <property type="protein sequence ID" value="KAK0386062.1"/>
    <property type="molecule type" value="Genomic_DNA"/>
</dbReference>
<evidence type="ECO:0000256" key="3">
    <source>
        <dbReference type="ARBA" id="ARBA00022801"/>
    </source>
</evidence>
<dbReference type="GO" id="GO:0046872">
    <property type="term" value="F:metal ion binding"/>
    <property type="evidence" value="ECO:0007669"/>
    <property type="project" value="UniProtKB-KW"/>
</dbReference>
<evidence type="ECO:0000256" key="4">
    <source>
        <dbReference type="ARBA" id="ARBA00023211"/>
    </source>
</evidence>